<keyword evidence="3" id="KW-1185">Reference proteome</keyword>
<evidence type="ECO:0000313" key="3">
    <source>
        <dbReference type="Proteomes" id="UP000728032"/>
    </source>
</evidence>
<gene>
    <name evidence="2" type="ORF">ONB1V03_LOCUS5850</name>
</gene>
<reference evidence="2" key="1">
    <citation type="submission" date="2020-11" db="EMBL/GenBank/DDBJ databases">
        <authorList>
            <person name="Tran Van P."/>
        </authorList>
    </citation>
    <scope>NUCLEOTIDE SEQUENCE</scope>
</reference>
<feature type="signal peptide" evidence="1">
    <location>
        <begin position="1"/>
        <end position="22"/>
    </location>
</feature>
<evidence type="ECO:0000256" key="1">
    <source>
        <dbReference type="SAM" id="SignalP"/>
    </source>
</evidence>
<keyword evidence="1" id="KW-0732">Signal</keyword>
<dbReference type="EMBL" id="OC917293">
    <property type="protein sequence ID" value="CAD7646674.1"/>
    <property type="molecule type" value="Genomic_DNA"/>
</dbReference>
<protein>
    <submittedName>
        <fullName evidence="2">Uncharacterized protein</fullName>
    </submittedName>
</protein>
<dbReference type="Proteomes" id="UP000728032">
    <property type="component" value="Unassembled WGS sequence"/>
</dbReference>
<evidence type="ECO:0000313" key="2">
    <source>
        <dbReference type="EMBL" id="CAD7646674.1"/>
    </source>
</evidence>
<proteinExistence type="predicted"/>
<dbReference type="OrthoDB" id="10575560at2759"/>
<organism evidence="2">
    <name type="scientific">Oppiella nova</name>
    <dbReference type="NCBI Taxonomy" id="334625"/>
    <lineage>
        <taxon>Eukaryota</taxon>
        <taxon>Metazoa</taxon>
        <taxon>Ecdysozoa</taxon>
        <taxon>Arthropoda</taxon>
        <taxon>Chelicerata</taxon>
        <taxon>Arachnida</taxon>
        <taxon>Acari</taxon>
        <taxon>Acariformes</taxon>
        <taxon>Sarcoptiformes</taxon>
        <taxon>Oribatida</taxon>
        <taxon>Brachypylina</taxon>
        <taxon>Oppioidea</taxon>
        <taxon>Oppiidae</taxon>
        <taxon>Oppiella</taxon>
    </lineage>
</organism>
<dbReference type="EMBL" id="CAJPVJ010002468">
    <property type="protein sequence ID" value="CAG2166326.1"/>
    <property type="molecule type" value="Genomic_DNA"/>
</dbReference>
<name>A0A7R9LRT6_9ACAR</name>
<feature type="chain" id="PRO_5036211309" evidence="1">
    <location>
        <begin position="23"/>
        <end position="98"/>
    </location>
</feature>
<accession>A0A7R9LRT6</accession>
<dbReference type="AlphaFoldDB" id="A0A7R9LRT6"/>
<sequence>MDSIRVLYLILILFVFICCVASNGTKMSKCMAFASNKDKDRGTRSQANFNYKKAMDNRVIDAFRACLLNEEGFRFKKTSKIKDFAQIKSSRVKINAST</sequence>